<dbReference type="InterPro" id="IPR002346">
    <property type="entry name" value="Mopterin_DH_FAD-bd"/>
</dbReference>
<dbReference type="Proteomes" id="UP000612893">
    <property type="component" value="Unassembled WGS sequence"/>
</dbReference>
<dbReference type="SMART" id="SM01092">
    <property type="entry name" value="CO_deh_flav_C"/>
    <property type="match status" value="1"/>
</dbReference>
<keyword evidence="2" id="KW-0274">FAD</keyword>
<evidence type="ECO:0000256" key="1">
    <source>
        <dbReference type="ARBA" id="ARBA00022630"/>
    </source>
</evidence>
<evidence type="ECO:0000256" key="3">
    <source>
        <dbReference type="ARBA" id="ARBA00023002"/>
    </source>
</evidence>
<dbReference type="PANTHER" id="PTHR42659:SF2">
    <property type="entry name" value="XANTHINE DEHYDROGENASE SUBUNIT C-RELATED"/>
    <property type="match status" value="1"/>
</dbReference>
<name>A0A934NF14_9BACT</name>
<dbReference type="InterPro" id="IPR036683">
    <property type="entry name" value="CO_DH_flav_C_dom_sf"/>
</dbReference>
<dbReference type="Gene3D" id="3.30.465.10">
    <property type="match status" value="1"/>
</dbReference>
<dbReference type="Pfam" id="PF03450">
    <property type="entry name" value="CO_deh_flav_C"/>
    <property type="match status" value="1"/>
</dbReference>
<dbReference type="InterPro" id="IPR016166">
    <property type="entry name" value="FAD-bd_PCMH"/>
</dbReference>
<dbReference type="Pfam" id="PF00941">
    <property type="entry name" value="FAD_binding_5"/>
    <property type="match status" value="1"/>
</dbReference>
<dbReference type="InterPro" id="IPR005107">
    <property type="entry name" value="CO_DH_flav_C"/>
</dbReference>
<keyword evidence="1" id="KW-0285">Flavoprotein</keyword>
<comment type="caution">
    <text evidence="5">The sequence shown here is derived from an EMBL/GenBank/DDBJ whole genome shotgun (WGS) entry which is preliminary data.</text>
</comment>
<reference evidence="5" key="1">
    <citation type="submission" date="2020-10" db="EMBL/GenBank/DDBJ databases">
        <title>Ca. Dormibacterota MAGs.</title>
        <authorList>
            <person name="Montgomery K."/>
        </authorList>
    </citation>
    <scope>NUCLEOTIDE SEQUENCE [LARGE SCALE GENOMIC DNA]</scope>
    <source>
        <strain evidence="5">SC8812_S17_10</strain>
    </source>
</reference>
<dbReference type="EMBL" id="JAEKNR010000188">
    <property type="protein sequence ID" value="MBJ7600157.1"/>
    <property type="molecule type" value="Genomic_DNA"/>
</dbReference>
<evidence type="ECO:0000259" key="4">
    <source>
        <dbReference type="PROSITE" id="PS51387"/>
    </source>
</evidence>
<accession>A0A934NF14</accession>
<dbReference type="RefSeq" id="WP_338203881.1">
    <property type="nucleotide sequence ID" value="NZ_JAEKNR010000188.1"/>
</dbReference>
<dbReference type="Gene3D" id="3.30.390.50">
    <property type="entry name" value="CO dehydrogenase flavoprotein, C-terminal domain"/>
    <property type="match status" value="1"/>
</dbReference>
<keyword evidence="6" id="KW-1185">Reference proteome</keyword>
<organism evidence="5 6">
    <name type="scientific">Candidatus Nephthysia bennettiae</name>
    <dbReference type="NCBI Taxonomy" id="3127016"/>
    <lineage>
        <taxon>Bacteria</taxon>
        <taxon>Bacillati</taxon>
        <taxon>Candidatus Dormiibacterota</taxon>
        <taxon>Candidatus Dormibacteria</taxon>
        <taxon>Candidatus Dormibacterales</taxon>
        <taxon>Candidatus Dormibacteraceae</taxon>
        <taxon>Candidatus Nephthysia</taxon>
    </lineage>
</organism>
<dbReference type="AlphaFoldDB" id="A0A934NF14"/>
<proteinExistence type="predicted"/>
<dbReference type="GO" id="GO:0016491">
    <property type="term" value="F:oxidoreductase activity"/>
    <property type="evidence" value="ECO:0007669"/>
    <property type="project" value="UniProtKB-KW"/>
</dbReference>
<dbReference type="InterPro" id="IPR016169">
    <property type="entry name" value="FAD-bd_PCMH_sub2"/>
</dbReference>
<dbReference type="PANTHER" id="PTHR42659">
    <property type="entry name" value="XANTHINE DEHYDROGENASE SUBUNIT C-RELATED"/>
    <property type="match status" value="1"/>
</dbReference>
<dbReference type="SUPFAM" id="SSF56176">
    <property type="entry name" value="FAD-binding/transporter-associated domain-like"/>
    <property type="match status" value="1"/>
</dbReference>
<dbReference type="SUPFAM" id="SSF55447">
    <property type="entry name" value="CO dehydrogenase flavoprotein C-terminal domain-like"/>
    <property type="match status" value="1"/>
</dbReference>
<gene>
    <name evidence="5" type="ORF">JF922_19050</name>
</gene>
<feature type="domain" description="FAD-binding PCMH-type" evidence="4">
    <location>
        <begin position="1"/>
        <end position="166"/>
    </location>
</feature>
<protein>
    <submittedName>
        <fullName evidence="5">FAD binding domain-containing protein</fullName>
    </submittedName>
</protein>
<dbReference type="InterPro" id="IPR051312">
    <property type="entry name" value="Diverse_Substr_Oxidored"/>
</dbReference>
<dbReference type="PROSITE" id="PS51387">
    <property type="entry name" value="FAD_PCMH"/>
    <property type="match status" value="1"/>
</dbReference>
<dbReference type="InterPro" id="IPR016167">
    <property type="entry name" value="FAD-bd_PCMH_sub1"/>
</dbReference>
<evidence type="ECO:0000256" key="2">
    <source>
        <dbReference type="ARBA" id="ARBA00022827"/>
    </source>
</evidence>
<evidence type="ECO:0000313" key="6">
    <source>
        <dbReference type="Proteomes" id="UP000612893"/>
    </source>
</evidence>
<keyword evidence="3" id="KW-0560">Oxidoreductase</keyword>
<dbReference type="InterPro" id="IPR036318">
    <property type="entry name" value="FAD-bd_PCMH-like_sf"/>
</dbReference>
<sequence>MRISCPATLEEALAELHEFPDTVPLAGGTDLLVAINFGRERPERVMSLRRLEELSEISEDRLVRCGAMTTYTRMLAGLSDVVMRQACRTVGSPQIRNAGTLGGNLGTCSPAGDTLPALAALDAVTVLRSLDEERRVPLAEFMRGPKQPGLRPGELVVAAEWQLAGKAQAFLKGGTRNAMVIAVANCAVVVDPDRRRVGVGLGSVGPVVLPAPEAEAFASGLLEELGWSLPVHLPQAARTEFGRLAAGAARPIDDVRGTAAYRRHVVAVMAARGLERACASA</sequence>
<dbReference type="Gene3D" id="3.30.43.10">
    <property type="entry name" value="Uridine Diphospho-n-acetylenolpyruvylglucosamine Reductase, domain 2"/>
    <property type="match status" value="1"/>
</dbReference>
<evidence type="ECO:0000313" key="5">
    <source>
        <dbReference type="EMBL" id="MBJ7600157.1"/>
    </source>
</evidence>